<name>A0A674K5N6_9SAUR</name>
<sequence>KFPGTSIPSLFTFLLRHYNLDMGADIPPTFSCMLRLSRSPFFRQFFGRRAKVYTEDSVLSCLFLNCVIHINYASVFNYEVWYLCASDSLGCGCKWQFKTRFVPLFDSL</sequence>
<accession>A0A674K5N6</accession>
<organism evidence="1 2">
    <name type="scientific">Terrapene triunguis</name>
    <name type="common">Three-toed box turtle</name>
    <dbReference type="NCBI Taxonomy" id="2587831"/>
    <lineage>
        <taxon>Eukaryota</taxon>
        <taxon>Metazoa</taxon>
        <taxon>Chordata</taxon>
        <taxon>Craniata</taxon>
        <taxon>Vertebrata</taxon>
        <taxon>Euteleostomi</taxon>
        <taxon>Archelosauria</taxon>
        <taxon>Testudinata</taxon>
        <taxon>Testudines</taxon>
        <taxon>Cryptodira</taxon>
        <taxon>Durocryptodira</taxon>
        <taxon>Testudinoidea</taxon>
        <taxon>Emydidae</taxon>
        <taxon>Terrapene</taxon>
    </lineage>
</organism>
<proteinExistence type="predicted"/>
<reference evidence="1" key="1">
    <citation type="submission" date="2025-08" db="UniProtKB">
        <authorList>
            <consortium name="Ensembl"/>
        </authorList>
    </citation>
    <scope>IDENTIFICATION</scope>
</reference>
<reference evidence="1" key="2">
    <citation type="submission" date="2025-09" db="UniProtKB">
        <authorList>
            <consortium name="Ensembl"/>
        </authorList>
    </citation>
    <scope>IDENTIFICATION</scope>
</reference>
<dbReference type="Ensembl" id="ENSTMTT00000028753.1">
    <property type="protein sequence ID" value="ENSTMTP00000027752.1"/>
    <property type="gene ID" value="ENSTMTG00000020215.1"/>
</dbReference>
<keyword evidence="2" id="KW-1185">Reference proteome</keyword>
<dbReference type="Proteomes" id="UP000472274">
    <property type="component" value="Unplaced"/>
</dbReference>
<evidence type="ECO:0000313" key="1">
    <source>
        <dbReference type="Ensembl" id="ENSTMTP00000027752.1"/>
    </source>
</evidence>
<dbReference type="InParanoid" id="A0A674K5N6"/>
<dbReference type="AlphaFoldDB" id="A0A674K5N6"/>
<protein>
    <submittedName>
        <fullName evidence="1">Uncharacterized protein</fullName>
    </submittedName>
</protein>
<evidence type="ECO:0000313" key="2">
    <source>
        <dbReference type="Proteomes" id="UP000472274"/>
    </source>
</evidence>